<evidence type="ECO:0000259" key="8">
    <source>
        <dbReference type="Pfam" id="PF03918"/>
    </source>
</evidence>
<dbReference type="Gene3D" id="1.10.8.640">
    <property type="entry name" value="Cytochrome C biogenesis protein"/>
    <property type="match status" value="1"/>
</dbReference>
<gene>
    <name evidence="9" type="primary">ccmH_1</name>
    <name evidence="9" type="ORF">NCTC12120_05113</name>
</gene>
<protein>
    <recommendedName>
        <fullName evidence="7">Cytochrome c-type biogenesis protein</fullName>
    </recommendedName>
</protein>
<feature type="transmembrane region" description="Helical" evidence="7">
    <location>
        <begin position="46"/>
        <end position="65"/>
    </location>
</feature>
<keyword evidence="5" id="KW-0201">Cytochrome c-type biogenesis</keyword>
<evidence type="ECO:0000256" key="6">
    <source>
        <dbReference type="ARBA" id="ARBA00023004"/>
    </source>
</evidence>
<sequence>MIASDMKLKVYELMQQGKSKQQIVDYMVERYGHFVTYEPPLTPATVILWALPALFVVGGIGVIVLRSRRRQKIFSGGG</sequence>
<evidence type="ECO:0000256" key="2">
    <source>
        <dbReference type="ARBA" id="ARBA00022617"/>
    </source>
</evidence>
<organism evidence="9 10">
    <name type="scientific">Cedecea neteri</name>
    <dbReference type="NCBI Taxonomy" id="158822"/>
    <lineage>
        <taxon>Bacteria</taxon>
        <taxon>Pseudomonadati</taxon>
        <taxon>Pseudomonadota</taxon>
        <taxon>Gammaproteobacteria</taxon>
        <taxon>Enterobacterales</taxon>
        <taxon>Enterobacteriaceae</taxon>
        <taxon>Cedecea</taxon>
    </lineage>
</organism>
<dbReference type="InterPro" id="IPR038297">
    <property type="entry name" value="CcmH/CycL/NrfF/Ccl2_sf"/>
</dbReference>
<keyword evidence="2 7" id="KW-0349">Heme</keyword>
<keyword evidence="3 7" id="KW-0479">Metal-binding</keyword>
<dbReference type="GO" id="GO:0046872">
    <property type="term" value="F:metal ion binding"/>
    <property type="evidence" value="ECO:0007669"/>
    <property type="project" value="UniProtKB-KW"/>
</dbReference>
<evidence type="ECO:0000256" key="3">
    <source>
        <dbReference type="ARBA" id="ARBA00022723"/>
    </source>
</evidence>
<evidence type="ECO:0000256" key="7">
    <source>
        <dbReference type="RuleBase" id="RU364112"/>
    </source>
</evidence>
<dbReference type="PANTHER" id="PTHR47870">
    <property type="entry name" value="CYTOCHROME C-TYPE BIOGENESIS PROTEIN CCMH"/>
    <property type="match status" value="1"/>
</dbReference>
<comment type="function">
    <text evidence="7">Possible subunit of a heme lyase.</text>
</comment>
<dbReference type="EMBL" id="UAVU01000008">
    <property type="protein sequence ID" value="SQC91931.1"/>
    <property type="molecule type" value="Genomic_DNA"/>
</dbReference>
<dbReference type="InterPro" id="IPR005616">
    <property type="entry name" value="CcmH/CycL/Ccl2/NrfF_N"/>
</dbReference>
<keyword evidence="7" id="KW-1133">Transmembrane helix</keyword>
<keyword evidence="4 7" id="KW-0732">Signal</keyword>
<comment type="similarity">
    <text evidence="1 7">Belongs to the CcmH/CycL/Ccl2/NrfF family.</text>
</comment>
<dbReference type="AlphaFoldDB" id="A0A2X3J7G0"/>
<evidence type="ECO:0000313" key="9">
    <source>
        <dbReference type="EMBL" id="SQC91931.1"/>
    </source>
</evidence>
<keyword evidence="7" id="KW-0472">Membrane</keyword>
<dbReference type="CDD" id="cd16378">
    <property type="entry name" value="CcmH_N"/>
    <property type="match status" value="1"/>
</dbReference>
<name>A0A2X3J7G0_9ENTR</name>
<dbReference type="Pfam" id="PF03918">
    <property type="entry name" value="CcmH"/>
    <property type="match status" value="1"/>
</dbReference>
<reference evidence="9 10" key="1">
    <citation type="submission" date="2018-06" db="EMBL/GenBank/DDBJ databases">
        <authorList>
            <consortium name="Pathogen Informatics"/>
            <person name="Doyle S."/>
        </authorList>
    </citation>
    <scope>NUCLEOTIDE SEQUENCE [LARGE SCALE GENOMIC DNA]</scope>
    <source>
        <strain evidence="9 10">NCTC12120</strain>
    </source>
</reference>
<dbReference type="PANTHER" id="PTHR47870:SF1">
    <property type="entry name" value="CYTOCHROME C-TYPE BIOGENESIS PROTEIN CCMH"/>
    <property type="match status" value="1"/>
</dbReference>
<feature type="domain" description="CcmH/CycL/Ccl2/NrfF N-terminal" evidence="8">
    <location>
        <begin position="2"/>
        <end position="72"/>
    </location>
</feature>
<keyword evidence="6 7" id="KW-0408">Iron</keyword>
<evidence type="ECO:0000313" key="10">
    <source>
        <dbReference type="Proteomes" id="UP000251197"/>
    </source>
</evidence>
<dbReference type="InterPro" id="IPR051263">
    <property type="entry name" value="C-type_cytochrome_biogenesis"/>
</dbReference>
<dbReference type="Proteomes" id="UP000251197">
    <property type="component" value="Unassembled WGS sequence"/>
</dbReference>
<evidence type="ECO:0000256" key="1">
    <source>
        <dbReference type="ARBA" id="ARBA00010342"/>
    </source>
</evidence>
<keyword evidence="7" id="KW-0812">Transmembrane</keyword>
<accession>A0A2X3J7G0</accession>
<evidence type="ECO:0000256" key="5">
    <source>
        <dbReference type="ARBA" id="ARBA00022748"/>
    </source>
</evidence>
<dbReference type="GO" id="GO:0005886">
    <property type="term" value="C:plasma membrane"/>
    <property type="evidence" value="ECO:0007669"/>
    <property type="project" value="TreeGrafter"/>
</dbReference>
<proteinExistence type="inferred from homology"/>
<dbReference type="GO" id="GO:0017004">
    <property type="term" value="P:cytochrome complex assembly"/>
    <property type="evidence" value="ECO:0007669"/>
    <property type="project" value="UniProtKB-KW"/>
</dbReference>
<evidence type="ECO:0000256" key="4">
    <source>
        <dbReference type="ARBA" id="ARBA00022729"/>
    </source>
</evidence>